<evidence type="ECO:0000313" key="3">
    <source>
        <dbReference type="Proteomes" id="UP000233556"/>
    </source>
</evidence>
<protein>
    <submittedName>
        <fullName evidence="2">Uncharacterized protein</fullName>
    </submittedName>
</protein>
<dbReference type="EMBL" id="KZ506402">
    <property type="protein sequence ID" value="PKU39820.1"/>
    <property type="molecule type" value="Genomic_DNA"/>
</dbReference>
<evidence type="ECO:0000256" key="1">
    <source>
        <dbReference type="SAM" id="MobiDB-lite"/>
    </source>
</evidence>
<proteinExistence type="predicted"/>
<name>A0A2I0U176_LIMLA</name>
<evidence type="ECO:0000313" key="2">
    <source>
        <dbReference type="EMBL" id="PKU39820.1"/>
    </source>
</evidence>
<gene>
    <name evidence="2" type="ORF">llap_9878</name>
</gene>
<reference evidence="3" key="2">
    <citation type="submission" date="2017-12" db="EMBL/GenBank/DDBJ databases">
        <title>Genome sequence of the Bar-tailed Godwit (Limosa lapponica baueri).</title>
        <authorList>
            <person name="Lima N.C.B."/>
            <person name="Parody-Merino A.M."/>
            <person name="Battley P.F."/>
            <person name="Fidler A.E."/>
            <person name="Prosdocimi F."/>
        </authorList>
    </citation>
    <scope>NUCLEOTIDE SEQUENCE [LARGE SCALE GENOMIC DNA]</scope>
</reference>
<reference evidence="3" key="1">
    <citation type="submission" date="2017-11" db="EMBL/GenBank/DDBJ databases">
        <authorList>
            <person name="Lima N.C."/>
            <person name="Parody-Merino A.M."/>
            <person name="Battley P.F."/>
            <person name="Fidler A.E."/>
            <person name="Prosdocimi F."/>
        </authorList>
    </citation>
    <scope>NUCLEOTIDE SEQUENCE [LARGE SCALE GENOMIC DNA]</scope>
</reference>
<feature type="region of interest" description="Disordered" evidence="1">
    <location>
        <begin position="70"/>
        <end position="94"/>
    </location>
</feature>
<accession>A0A2I0U176</accession>
<sequence>MSTAVGFCRTRQTSPDAVGGQGACSPLSQREAHFPKACPDGIGLCPGVRGAEDEETGREEAEEDALRKSLLQQDRMTEAKTAVPHRNGTQRTSSGLLSAQEGILLGFFSLYSMPWNL</sequence>
<dbReference type="Proteomes" id="UP000233556">
    <property type="component" value="Unassembled WGS sequence"/>
</dbReference>
<organism evidence="2 3">
    <name type="scientific">Limosa lapponica baueri</name>
    <dbReference type="NCBI Taxonomy" id="1758121"/>
    <lineage>
        <taxon>Eukaryota</taxon>
        <taxon>Metazoa</taxon>
        <taxon>Chordata</taxon>
        <taxon>Craniata</taxon>
        <taxon>Vertebrata</taxon>
        <taxon>Euteleostomi</taxon>
        <taxon>Archelosauria</taxon>
        <taxon>Archosauria</taxon>
        <taxon>Dinosauria</taxon>
        <taxon>Saurischia</taxon>
        <taxon>Theropoda</taxon>
        <taxon>Coelurosauria</taxon>
        <taxon>Aves</taxon>
        <taxon>Neognathae</taxon>
        <taxon>Neoaves</taxon>
        <taxon>Charadriiformes</taxon>
        <taxon>Scolopacidae</taxon>
        <taxon>Limosa</taxon>
    </lineage>
</organism>
<dbReference type="AlphaFoldDB" id="A0A2I0U176"/>
<keyword evidence="3" id="KW-1185">Reference proteome</keyword>
<feature type="region of interest" description="Disordered" evidence="1">
    <location>
        <begin position="1"/>
        <end position="22"/>
    </location>
</feature>